<dbReference type="Proteomes" id="UP000433071">
    <property type="component" value="Unassembled WGS sequence"/>
</dbReference>
<comment type="caution">
    <text evidence="6">The sequence shown here is derived from an EMBL/GenBank/DDBJ whole genome shotgun (WGS) entry which is preliminary data.</text>
</comment>
<reference evidence="6 7" key="1">
    <citation type="submission" date="2019-11" db="EMBL/GenBank/DDBJ databases">
        <title>Agromyces kandeliae sp. nov., isolated from mangrove soil.</title>
        <authorList>
            <person name="Wang R."/>
        </authorList>
    </citation>
    <scope>NUCLEOTIDE SEQUENCE [LARGE SCALE GENOMIC DNA]</scope>
    <source>
        <strain evidence="6 7">JCM 11433</strain>
    </source>
</reference>
<proteinExistence type="predicted"/>
<protein>
    <submittedName>
        <fullName evidence="6">DoxX family protein</fullName>
    </submittedName>
</protein>
<evidence type="ECO:0000256" key="1">
    <source>
        <dbReference type="ARBA" id="ARBA00004141"/>
    </source>
</evidence>
<keyword evidence="2 5" id="KW-0812">Transmembrane</keyword>
<dbReference type="AlphaFoldDB" id="A0A6I3M5F9"/>
<evidence type="ECO:0000256" key="3">
    <source>
        <dbReference type="ARBA" id="ARBA00022989"/>
    </source>
</evidence>
<gene>
    <name evidence="6" type="ORF">GJ743_09410</name>
</gene>
<dbReference type="InterPro" id="IPR032808">
    <property type="entry name" value="DoxX"/>
</dbReference>
<accession>A0A6I3M5F9</accession>
<evidence type="ECO:0000256" key="2">
    <source>
        <dbReference type="ARBA" id="ARBA00022692"/>
    </source>
</evidence>
<feature type="transmembrane region" description="Helical" evidence="5">
    <location>
        <begin position="99"/>
        <end position="120"/>
    </location>
</feature>
<keyword evidence="7" id="KW-1185">Reference proteome</keyword>
<dbReference type="OrthoDB" id="3482063at2"/>
<comment type="subcellular location">
    <subcellularLocation>
        <location evidence="1">Membrane</location>
        <topology evidence="1">Multi-pass membrane protein</topology>
    </subcellularLocation>
</comment>
<evidence type="ECO:0000256" key="4">
    <source>
        <dbReference type="ARBA" id="ARBA00023136"/>
    </source>
</evidence>
<evidence type="ECO:0000313" key="6">
    <source>
        <dbReference type="EMBL" id="MTH68584.1"/>
    </source>
</evidence>
<dbReference type="RefSeq" id="WP_155051654.1">
    <property type="nucleotide sequence ID" value="NZ_BAAAIB010000007.1"/>
</dbReference>
<organism evidence="6 7">
    <name type="scientific">Agromyces bracchium</name>
    <dbReference type="NCBI Taxonomy" id="88376"/>
    <lineage>
        <taxon>Bacteria</taxon>
        <taxon>Bacillati</taxon>
        <taxon>Actinomycetota</taxon>
        <taxon>Actinomycetes</taxon>
        <taxon>Micrococcales</taxon>
        <taxon>Microbacteriaceae</taxon>
        <taxon>Agromyces</taxon>
    </lineage>
</organism>
<feature type="transmembrane region" description="Helical" evidence="5">
    <location>
        <begin position="72"/>
        <end position="93"/>
    </location>
</feature>
<dbReference type="Pfam" id="PF13564">
    <property type="entry name" value="DoxX_2"/>
    <property type="match status" value="1"/>
</dbReference>
<dbReference type="EMBL" id="WMLB01000022">
    <property type="protein sequence ID" value="MTH68584.1"/>
    <property type="molecule type" value="Genomic_DNA"/>
</dbReference>
<evidence type="ECO:0000313" key="7">
    <source>
        <dbReference type="Proteomes" id="UP000433071"/>
    </source>
</evidence>
<keyword evidence="4 5" id="KW-0472">Membrane</keyword>
<keyword evidence="3 5" id="KW-1133">Transmembrane helix</keyword>
<dbReference type="GO" id="GO:0016020">
    <property type="term" value="C:membrane"/>
    <property type="evidence" value="ECO:0007669"/>
    <property type="project" value="UniProtKB-SubCell"/>
</dbReference>
<sequence>MLIALWILNALLALAFLAAGAMKAIRPKEALATAGMAWTEDFSSPSVKLIGVAEVVGAFGLILPLATGIAPILSPIAAAALVVVMVGAAVVHVRRGESAVPAIVLAVLSAVSAVLGVIVLA</sequence>
<evidence type="ECO:0000256" key="5">
    <source>
        <dbReference type="SAM" id="Phobius"/>
    </source>
</evidence>
<name>A0A6I3M5F9_9MICO</name>